<keyword evidence="8 10" id="KW-1133">Transmembrane helix</keyword>
<evidence type="ECO:0000256" key="7">
    <source>
        <dbReference type="ARBA" id="ARBA00022840"/>
    </source>
</evidence>
<feature type="transmembrane region" description="Helical" evidence="10">
    <location>
        <begin position="969"/>
        <end position="989"/>
    </location>
</feature>
<dbReference type="Proteomes" id="UP001181693">
    <property type="component" value="Unassembled WGS sequence"/>
</dbReference>
<dbReference type="FunFam" id="3.40.50.300:FF:000335">
    <property type="entry name" value="ATP binding cassette subfamily A member 5"/>
    <property type="match status" value="1"/>
</dbReference>
<feature type="transmembrane region" description="Helical" evidence="10">
    <location>
        <begin position="815"/>
        <end position="837"/>
    </location>
</feature>
<dbReference type="GO" id="GO:0016887">
    <property type="term" value="F:ATP hydrolysis activity"/>
    <property type="evidence" value="ECO:0007669"/>
    <property type="project" value="InterPro"/>
</dbReference>
<dbReference type="PANTHER" id="PTHR19229">
    <property type="entry name" value="ATP-BINDING CASSETTE TRANSPORTER SUBFAMILY A ABCA"/>
    <property type="match status" value="1"/>
</dbReference>
<feature type="transmembrane region" description="Helical" evidence="10">
    <location>
        <begin position="331"/>
        <end position="352"/>
    </location>
</feature>
<keyword evidence="9 10" id="KW-0472">Membrane</keyword>
<evidence type="ECO:0000256" key="1">
    <source>
        <dbReference type="ARBA" id="ARBA00004141"/>
    </source>
</evidence>
<feature type="transmembrane region" description="Helical" evidence="10">
    <location>
        <begin position="1025"/>
        <end position="1045"/>
    </location>
</feature>
<feature type="transmembrane region" description="Helical" evidence="10">
    <location>
        <begin position="20"/>
        <end position="40"/>
    </location>
</feature>
<gene>
    <name evidence="12" type="ORF">GDO54_012969</name>
</gene>
<dbReference type="PANTHER" id="PTHR19229:SF274">
    <property type="entry name" value="ABC-TYPE ORGANIC ANION TRANSPORTER ABCA8"/>
    <property type="match status" value="1"/>
</dbReference>
<feature type="domain" description="ABC transporter" evidence="11">
    <location>
        <begin position="1186"/>
        <end position="1405"/>
    </location>
</feature>
<evidence type="ECO:0000256" key="8">
    <source>
        <dbReference type="ARBA" id="ARBA00022989"/>
    </source>
</evidence>
<keyword evidence="13" id="KW-1185">Reference proteome</keyword>
<protein>
    <recommendedName>
        <fullName evidence="11">ABC transporter domain-containing protein</fullName>
    </recommendedName>
</protein>
<dbReference type="PROSITE" id="PS50893">
    <property type="entry name" value="ABC_TRANSPORTER_2"/>
    <property type="match status" value="2"/>
</dbReference>
<comment type="caution">
    <text evidence="12">The sequence shown here is derived from an EMBL/GenBank/DDBJ whole genome shotgun (WGS) entry which is preliminary data.</text>
</comment>
<dbReference type="FunFam" id="3.40.50.300:FF:000436">
    <property type="entry name" value="ATP binding cassette subfamily A member 9"/>
    <property type="match status" value="1"/>
</dbReference>
<evidence type="ECO:0000256" key="6">
    <source>
        <dbReference type="ARBA" id="ARBA00022741"/>
    </source>
</evidence>
<evidence type="ECO:0000313" key="12">
    <source>
        <dbReference type="EMBL" id="DBA21847.1"/>
    </source>
</evidence>
<name>A0AAV3AFY8_PYXAD</name>
<dbReference type="InterPro" id="IPR017871">
    <property type="entry name" value="ABC_transporter-like_CS"/>
</dbReference>
<feature type="transmembrane region" description="Helical" evidence="10">
    <location>
        <begin position="1052"/>
        <end position="1074"/>
    </location>
</feature>
<evidence type="ECO:0000256" key="5">
    <source>
        <dbReference type="ARBA" id="ARBA00022737"/>
    </source>
</evidence>
<feature type="transmembrane region" description="Helical" evidence="10">
    <location>
        <begin position="1094"/>
        <end position="1117"/>
    </location>
</feature>
<dbReference type="GO" id="GO:0005319">
    <property type="term" value="F:lipid transporter activity"/>
    <property type="evidence" value="ECO:0007669"/>
    <property type="project" value="TreeGrafter"/>
</dbReference>
<dbReference type="SMART" id="SM00382">
    <property type="entry name" value="AAA"/>
    <property type="match status" value="2"/>
</dbReference>
<dbReference type="InterPro" id="IPR027417">
    <property type="entry name" value="P-loop_NTPase"/>
</dbReference>
<keyword evidence="7" id="KW-0067">ATP-binding</keyword>
<feature type="transmembrane region" description="Helical" evidence="10">
    <location>
        <begin position="276"/>
        <end position="298"/>
    </location>
</feature>
<dbReference type="SUPFAM" id="SSF52540">
    <property type="entry name" value="P-loop containing nucleoside triphosphate hydrolases"/>
    <property type="match status" value="2"/>
</dbReference>
<feature type="domain" description="ABC transporter" evidence="11">
    <location>
        <begin position="429"/>
        <end position="664"/>
    </location>
</feature>
<dbReference type="PROSITE" id="PS00211">
    <property type="entry name" value="ABC_TRANSPORTER_1"/>
    <property type="match status" value="1"/>
</dbReference>
<evidence type="ECO:0000256" key="2">
    <source>
        <dbReference type="ARBA" id="ARBA00008869"/>
    </source>
</evidence>
<evidence type="ECO:0000256" key="4">
    <source>
        <dbReference type="ARBA" id="ARBA00022692"/>
    </source>
</evidence>
<dbReference type="InterPro" id="IPR056264">
    <property type="entry name" value="R2_ABCA1-4-like"/>
</dbReference>
<evidence type="ECO:0000313" key="13">
    <source>
        <dbReference type="Proteomes" id="UP001181693"/>
    </source>
</evidence>
<accession>A0AAV3AFY8</accession>
<dbReference type="EMBL" id="DYDO01000006">
    <property type="protein sequence ID" value="DBA21847.1"/>
    <property type="molecule type" value="Genomic_DNA"/>
</dbReference>
<evidence type="ECO:0000259" key="11">
    <source>
        <dbReference type="PROSITE" id="PS50893"/>
    </source>
</evidence>
<evidence type="ECO:0000256" key="3">
    <source>
        <dbReference type="ARBA" id="ARBA00022448"/>
    </source>
</evidence>
<dbReference type="InterPro" id="IPR003593">
    <property type="entry name" value="AAA+_ATPase"/>
</dbReference>
<comment type="similarity">
    <text evidence="2">Belongs to the ABC transporter superfamily. ABCA family.</text>
</comment>
<dbReference type="Gene3D" id="3.40.50.300">
    <property type="entry name" value="P-loop containing nucleotide triphosphate hydrolases"/>
    <property type="match status" value="2"/>
</dbReference>
<reference evidence="12" key="1">
    <citation type="thesis" date="2020" institute="ProQuest LLC" country="789 East Eisenhower Parkway, Ann Arbor, MI, USA">
        <title>Comparative Genomics and Chromosome Evolution.</title>
        <authorList>
            <person name="Mudd A.B."/>
        </authorList>
    </citation>
    <scope>NUCLEOTIDE SEQUENCE</scope>
    <source>
        <strain evidence="12">1538</strain>
        <tissue evidence="12">Blood</tissue>
    </source>
</reference>
<sequence length="1506" mass="170615">MAQVDWENLTENSDTTCEEWIQNLAFVLLMFIFAATAHNTSENTLSPSMSLGRLDDFNKTNFTIAYVDNTSATRDIMQKLSQSSHMTGIAIREYENEKDIQQDILRGRTVGLVFHNYFKYHIRYSVDDLSSPNDYLAVQVASCTPAEYWISGFLFLQASIDSAIIEINTGKSVMDTMASIKAVRMRSTKYMWRQMVYTCVFISSMCMCYVSLTYLMSQYVSRERHQMREIMKVMKLKDLAFWLSWGLLYAVYVVIIANLMTLVVKQCVFFESSYGVILLLFILYGLASVSFTFMLSAIFRNPRVTAIVGFFITLILSLFGLLLIKNLPKALELLLSIFPPFAFAVGLTESILLENDMQGVFFLDMAGDSSHVLSSCISLSLDIIFYTILTIYFDKVLPDKYGIRHEPFFFMKSSFWRRDKGIQLQSPSVKREDIDCGDHIERVPSYLHGRLNFDIYEGQITALLGHSGAGKTTLLNILSGICRPTSGSASIYGYNLSDVNHLDEIHRRVGFCPQFDVKFDPLTVKENLKVFANIKGIQAAHVDDEVQKVISDLQLTDIQNLEAGKLSGGQKRKLTLGIALLGDPQVLILDEPTAGLDPCSRHQVWSVLKEKKGNHVILLSTQFMDEADILADRKAVISSGRLKCVGTSLFLKRKWGIGYHLRMEVTPSCDPEIITSLMQQHISNPKISSKKENELTFTLPFHNMDAFPDLFSHLEERIGRDIVSFGVSMTTLEDVFLKLENEADIEQGDYGVFDQEVTGEEDREVLSSEIEDSIQLMADSGNATLTGLALWRQQTLAVARIRFLKLKNNMKSFRAILLLMLLYLIPVIIFFTVMSNLKAIHTWELRPDLYFLRAGDKEHKHYSRLLICNNTGSPIENFTRAVTSQNIIIDVVDGPYDPNITGYRGAIEVSRGKEDYSYTIVGNPRALNALPVLVNIISNSQLRISKSSKHIQVWSDPVLRPSQDAENPMLFAAFVAMAFAAGFAPHFAMSSIEDTKIKARSQLHASGLFPSAYWCGQALVDIPYYWLLMFLMTAILFIFNHRIVLDPWVACVLIFGIIAYGAALILYVYVIAFLLRNSKSHHDWWSFFFIIVRFNPWVTCVVSFVHILLFCGMLWCLEWKFGRKSLKRDPVFRTSKRQDPMKRNPEELADADEEVVAEEERVKLARNAGAHEEKPIIIVDSLRKEFKVNSGVFSCKKKRRVATKSLSFCVRKGEILGLLGPNGAGKTTSIFMLAGELKPSAGVSKAFLGYCCQDSPLWPDITVQEHLEIYAAVKGMKKKDRDLAIQRIAKALELKEHLDQAAGKLSTGVSRKVCFAISMLGNPTIVLLDEPSTGLDPKGRQRVWRAIKAAFRNKERGAILTTHYMEEAEAVCDRVAIMVSGKLRCIGSVQQLKSKFGKGYLLAMKMNDSQHGEVLHQKIIQMFPQAARQERFSSLLVYKIPMDDVHSLSQAFLQLEDAKRMYNIEDYSFSQFTLEQVFLDLVKEQEKDDFEVEKAFSWKRLQSESV</sequence>
<keyword evidence="5" id="KW-0677">Repeat</keyword>
<dbReference type="InterPro" id="IPR026082">
    <property type="entry name" value="ABCA"/>
</dbReference>
<feature type="transmembrane region" description="Helical" evidence="10">
    <location>
        <begin position="304"/>
        <end position="324"/>
    </location>
</feature>
<organism evidence="12 13">
    <name type="scientific">Pyxicephalus adspersus</name>
    <name type="common">African bullfrog</name>
    <dbReference type="NCBI Taxonomy" id="30357"/>
    <lineage>
        <taxon>Eukaryota</taxon>
        <taxon>Metazoa</taxon>
        <taxon>Chordata</taxon>
        <taxon>Craniata</taxon>
        <taxon>Vertebrata</taxon>
        <taxon>Euteleostomi</taxon>
        <taxon>Amphibia</taxon>
        <taxon>Batrachia</taxon>
        <taxon>Anura</taxon>
        <taxon>Neobatrachia</taxon>
        <taxon>Ranoidea</taxon>
        <taxon>Pyxicephalidae</taxon>
        <taxon>Pyxicephalinae</taxon>
        <taxon>Pyxicephalus</taxon>
    </lineage>
</organism>
<evidence type="ECO:0000256" key="9">
    <source>
        <dbReference type="ARBA" id="ARBA00023136"/>
    </source>
</evidence>
<keyword evidence="4 10" id="KW-0812">Transmembrane</keyword>
<feature type="transmembrane region" description="Helical" evidence="10">
    <location>
        <begin position="195"/>
        <end position="219"/>
    </location>
</feature>
<proteinExistence type="inferred from homology"/>
<dbReference type="GO" id="GO:0005524">
    <property type="term" value="F:ATP binding"/>
    <property type="evidence" value="ECO:0007669"/>
    <property type="project" value="UniProtKB-KW"/>
</dbReference>
<feature type="transmembrane region" description="Helical" evidence="10">
    <location>
        <begin position="372"/>
        <end position="393"/>
    </location>
</feature>
<keyword evidence="6" id="KW-0547">Nucleotide-binding</keyword>
<dbReference type="GO" id="GO:0005886">
    <property type="term" value="C:plasma membrane"/>
    <property type="evidence" value="ECO:0007669"/>
    <property type="project" value="UniProtKB-ARBA"/>
</dbReference>
<comment type="subcellular location">
    <subcellularLocation>
        <location evidence="1">Membrane</location>
        <topology evidence="1">Multi-pass membrane protein</topology>
    </subcellularLocation>
</comment>
<dbReference type="InterPro" id="IPR013525">
    <property type="entry name" value="ABC2_TM"/>
</dbReference>
<dbReference type="Pfam" id="PF00005">
    <property type="entry name" value="ABC_tran"/>
    <property type="match status" value="2"/>
</dbReference>
<feature type="transmembrane region" description="Helical" evidence="10">
    <location>
        <begin position="239"/>
        <end position="264"/>
    </location>
</feature>
<evidence type="ECO:0000256" key="10">
    <source>
        <dbReference type="SAM" id="Phobius"/>
    </source>
</evidence>
<dbReference type="CDD" id="cd03263">
    <property type="entry name" value="ABC_subfamily_A"/>
    <property type="match status" value="2"/>
</dbReference>
<dbReference type="GO" id="GO:0140359">
    <property type="term" value="F:ABC-type transporter activity"/>
    <property type="evidence" value="ECO:0007669"/>
    <property type="project" value="InterPro"/>
</dbReference>
<dbReference type="Pfam" id="PF12698">
    <property type="entry name" value="ABC2_membrane_3"/>
    <property type="match status" value="2"/>
</dbReference>
<dbReference type="InterPro" id="IPR003439">
    <property type="entry name" value="ABC_transporter-like_ATP-bd"/>
</dbReference>
<keyword evidence="3" id="KW-0813">Transport</keyword>
<dbReference type="Pfam" id="PF23321">
    <property type="entry name" value="R1_ABCA1"/>
    <property type="match status" value="1"/>
</dbReference>